<proteinExistence type="predicted"/>
<evidence type="ECO:0000313" key="4">
    <source>
        <dbReference type="Proteomes" id="UP001432027"/>
    </source>
</evidence>
<dbReference type="SUPFAM" id="SSF63748">
    <property type="entry name" value="Tudor/PWWP/MBT"/>
    <property type="match status" value="2"/>
</dbReference>
<keyword evidence="4" id="KW-1185">Reference proteome</keyword>
<dbReference type="AlphaFoldDB" id="A0AAV5T1Y4"/>
<dbReference type="InterPro" id="IPR004092">
    <property type="entry name" value="Mbt"/>
</dbReference>
<comment type="caution">
    <text evidence="3">The sequence shown here is derived from an EMBL/GenBank/DDBJ whole genome shotgun (WGS) entry which is preliminary data.</text>
</comment>
<dbReference type="Pfam" id="PF02820">
    <property type="entry name" value="MBT"/>
    <property type="match status" value="2"/>
</dbReference>
<dbReference type="GO" id="GO:0003682">
    <property type="term" value="F:chromatin binding"/>
    <property type="evidence" value="ECO:0007669"/>
    <property type="project" value="TreeGrafter"/>
</dbReference>
<dbReference type="PROSITE" id="PS51079">
    <property type="entry name" value="MBT"/>
    <property type="match status" value="1"/>
</dbReference>
<evidence type="ECO:0000256" key="2">
    <source>
        <dbReference type="PROSITE-ProRule" id="PRU00459"/>
    </source>
</evidence>
<feature type="non-terminal residue" evidence="3">
    <location>
        <position position="182"/>
    </location>
</feature>
<feature type="non-terminal residue" evidence="3">
    <location>
        <position position="1"/>
    </location>
</feature>
<dbReference type="GO" id="GO:0042393">
    <property type="term" value="F:histone binding"/>
    <property type="evidence" value="ECO:0007669"/>
    <property type="project" value="TreeGrafter"/>
</dbReference>
<dbReference type="Gene3D" id="2.30.30.140">
    <property type="match status" value="2"/>
</dbReference>
<evidence type="ECO:0000256" key="1">
    <source>
        <dbReference type="ARBA" id="ARBA00022737"/>
    </source>
</evidence>
<sequence length="182" mass="20789">LQTSAWQVDMVCEMIDRLDECQSALKAARVLQVLSDGYLQIGPEGPEIASDSLYVHQTSTILFPVGYAKSHKIDLQGPKGEKEETFEWKSFLKRTNYKPAPSHFFDETIIWDKFQVGMRLEAFDQNEKMMLCPATVKEVKGRLVLVSFDGWTDDYDQLFDFRSNELLPCGWGEMMGHALQAP</sequence>
<gene>
    <name evidence="3" type="ORF">PENTCL1PPCAC_9023</name>
</gene>
<feature type="repeat" description="MBT" evidence="2">
    <location>
        <begin position="86"/>
        <end position="182"/>
    </location>
</feature>
<dbReference type="GO" id="GO:0005634">
    <property type="term" value="C:nucleus"/>
    <property type="evidence" value="ECO:0007669"/>
    <property type="project" value="InterPro"/>
</dbReference>
<dbReference type="SMART" id="SM00561">
    <property type="entry name" value="MBT"/>
    <property type="match status" value="1"/>
</dbReference>
<dbReference type="PANTHER" id="PTHR12247:SF131">
    <property type="entry name" value="LD05287P"/>
    <property type="match status" value="1"/>
</dbReference>
<protein>
    <submittedName>
        <fullName evidence="3">Uncharacterized protein</fullName>
    </submittedName>
</protein>
<dbReference type="PANTHER" id="PTHR12247">
    <property type="entry name" value="POLYCOMB GROUP PROTEIN"/>
    <property type="match status" value="1"/>
</dbReference>
<name>A0AAV5T1Y4_9BILA</name>
<accession>A0AAV5T1Y4</accession>
<reference evidence="3" key="1">
    <citation type="submission" date="2023-10" db="EMBL/GenBank/DDBJ databases">
        <title>Genome assembly of Pristionchus species.</title>
        <authorList>
            <person name="Yoshida K."/>
            <person name="Sommer R.J."/>
        </authorList>
    </citation>
    <scope>NUCLEOTIDE SEQUENCE</scope>
    <source>
        <strain evidence="3">RS0144</strain>
    </source>
</reference>
<dbReference type="GO" id="GO:0045892">
    <property type="term" value="P:negative regulation of DNA-templated transcription"/>
    <property type="evidence" value="ECO:0007669"/>
    <property type="project" value="TreeGrafter"/>
</dbReference>
<keyword evidence="1" id="KW-0677">Repeat</keyword>
<dbReference type="Proteomes" id="UP001432027">
    <property type="component" value="Unassembled WGS sequence"/>
</dbReference>
<organism evidence="3 4">
    <name type="scientific">Pristionchus entomophagus</name>
    <dbReference type="NCBI Taxonomy" id="358040"/>
    <lineage>
        <taxon>Eukaryota</taxon>
        <taxon>Metazoa</taxon>
        <taxon>Ecdysozoa</taxon>
        <taxon>Nematoda</taxon>
        <taxon>Chromadorea</taxon>
        <taxon>Rhabditida</taxon>
        <taxon>Rhabditina</taxon>
        <taxon>Diplogasteromorpha</taxon>
        <taxon>Diplogasteroidea</taxon>
        <taxon>Neodiplogasteridae</taxon>
        <taxon>Pristionchus</taxon>
    </lineage>
</organism>
<evidence type="ECO:0000313" key="3">
    <source>
        <dbReference type="EMBL" id="GMS86848.1"/>
    </source>
</evidence>
<dbReference type="EMBL" id="BTSX01000002">
    <property type="protein sequence ID" value="GMS86848.1"/>
    <property type="molecule type" value="Genomic_DNA"/>
</dbReference>
<dbReference type="InterPro" id="IPR050548">
    <property type="entry name" value="PcG_chromatin_remod_factors"/>
</dbReference>